<dbReference type="Proteomes" id="UP000828390">
    <property type="component" value="Unassembled WGS sequence"/>
</dbReference>
<evidence type="ECO:0000256" key="1">
    <source>
        <dbReference type="SAM" id="MobiDB-lite"/>
    </source>
</evidence>
<feature type="compositionally biased region" description="Low complexity" evidence="1">
    <location>
        <begin position="60"/>
        <end position="75"/>
    </location>
</feature>
<gene>
    <name evidence="2" type="ORF">DPMN_131585</name>
</gene>
<evidence type="ECO:0000313" key="3">
    <source>
        <dbReference type="Proteomes" id="UP000828390"/>
    </source>
</evidence>
<name>A0A9D4FWQ3_DREPO</name>
<feature type="compositionally biased region" description="Basic and acidic residues" evidence="1">
    <location>
        <begin position="1"/>
        <end position="17"/>
    </location>
</feature>
<feature type="region of interest" description="Disordered" evidence="1">
    <location>
        <begin position="1"/>
        <end position="22"/>
    </location>
</feature>
<feature type="region of interest" description="Disordered" evidence="1">
    <location>
        <begin position="46"/>
        <end position="84"/>
    </location>
</feature>
<reference evidence="2" key="1">
    <citation type="journal article" date="2019" name="bioRxiv">
        <title>The Genome of the Zebra Mussel, Dreissena polymorpha: A Resource for Invasive Species Research.</title>
        <authorList>
            <person name="McCartney M.A."/>
            <person name="Auch B."/>
            <person name="Kono T."/>
            <person name="Mallez S."/>
            <person name="Zhang Y."/>
            <person name="Obille A."/>
            <person name="Becker A."/>
            <person name="Abrahante J.E."/>
            <person name="Garbe J."/>
            <person name="Badalamenti J.P."/>
            <person name="Herman A."/>
            <person name="Mangelson H."/>
            <person name="Liachko I."/>
            <person name="Sullivan S."/>
            <person name="Sone E.D."/>
            <person name="Koren S."/>
            <person name="Silverstein K.A.T."/>
            <person name="Beckman K.B."/>
            <person name="Gohl D.M."/>
        </authorList>
    </citation>
    <scope>NUCLEOTIDE SEQUENCE</scope>
    <source>
        <strain evidence="2">Duluth1</strain>
        <tissue evidence="2">Whole animal</tissue>
    </source>
</reference>
<dbReference type="EMBL" id="JAIWYP010000006">
    <property type="protein sequence ID" value="KAH3803327.1"/>
    <property type="molecule type" value="Genomic_DNA"/>
</dbReference>
<comment type="caution">
    <text evidence="2">The sequence shown here is derived from an EMBL/GenBank/DDBJ whole genome shotgun (WGS) entry which is preliminary data.</text>
</comment>
<sequence length="184" mass="19856">MKGEDREYRDDCDDGKSLKNKGCGFELSVTRVPYLPFQGKQLAAKMMRADSSLQPGQANSSSTSSSSPEPLQLTPSPEPLPPTTLRTSAWLEAREGYAAAMSNACDHYSMKQVVSYCDDVLILPATEQEPPVHRVLEPVPGTSRISSPLQRTEASAKCSSIQNGGAVWCSEEKYARSAPTVASA</sequence>
<protein>
    <submittedName>
        <fullName evidence="2">Uncharacterized protein</fullName>
    </submittedName>
</protein>
<evidence type="ECO:0000313" key="2">
    <source>
        <dbReference type="EMBL" id="KAH3803327.1"/>
    </source>
</evidence>
<proteinExistence type="predicted"/>
<reference evidence="2" key="2">
    <citation type="submission" date="2020-11" db="EMBL/GenBank/DDBJ databases">
        <authorList>
            <person name="McCartney M.A."/>
            <person name="Auch B."/>
            <person name="Kono T."/>
            <person name="Mallez S."/>
            <person name="Becker A."/>
            <person name="Gohl D.M."/>
            <person name="Silverstein K.A.T."/>
            <person name="Koren S."/>
            <person name="Bechman K.B."/>
            <person name="Herman A."/>
            <person name="Abrahante J.E."/>
            <person name="Garbe J."/>
        </authorList>
    </citation>
    <scope>NUCLEOTIDE SEQUENCE</scope>
    <source>
        <strain evidence="2">Duluth1</strain>
        <tissue evidence="2">Whole animal</tissue>
    </source>
</reference>
<organism evidence="2 3">
    <name type="scientific">Dreissena polymorpha</name>
    <name type="common">Zebra mussel</name>
    <name type="synonym">Mytilus polymorpha</name>
    <dbReference type="NCBI Taxonomy" id="45954"/>
    <lineage>
        <taxon>Eukaryota</taxon>
        <taxon>Metazoa</taxon>
        <taxon>Spiralia</taxon>
        <taxon>Lophotrochozoa</taxon>
        <taxon>Mollusca</taxon>
        <taxon>Bivalvia</taxon>
        <taxon>Autobranchia</taxon>
        <taxon>Heteroconchia</taxon>
        <taxon>Euheterodonta</taxon>
        <taxon>Imparidentia</taxon>
        <taxon>Neoheterodontei</taxon>
        <taxon>Myida</taxon>
        <taxon>Dreissenoidea</taxon>
        <taxon>Dreissenidae</taxon>
        <taxon>Dreissena</taxon>
    </lineage>
</organism>
<keyword evidence="3" id="KW-1185">Reference proteome</keyword>
<dbReference type="AlphaFoldDB" id="A0A9D4FWQ3"/>
<accession>A0A9D4FWQ3</accession>